<dbReference type="STRING" id="1173022.Cri9333_4223"/>
<feature type="domain" description="PAC" evidence="19">
    <location>
        <begin position="534"/>
        <end position="586"/>
    </location>
</feature>
<dbReference type="KEGG" id="cep:Cri9333_4223"/>
<dbReference type="SUPFAM" id="SSF55874">
    <property type="entry name" value="ATPase domain of HSP90 chaperone/DNA topoisomerase II/histidine kinase"/>
    <property type="match status" value="1"/>
</dbReference>
<reference evidence="20 21" key="1">
    <citation type="submission" date="2012-06" db="EMBL/GenBank/DDBJ databases">
        <title>Finished chromosome of genome of Crinalium epipsammum PCC 9333.</title>
        <authorList>
            <consortium name="US DOE Joint Genome Institute"/>
            <person name="Gugger M."/>
            <person name="Coursin T."/>
            <person name="Rippka R."/>
            <person name="Tandeau De Marsac N."/>
            <person name="Huntemann M."/>
            <person name="Wei C.-L."/>
            <person name="Han J."/>
            <person name="Detter J.C."/>
            <person name="Han C."/>
            <person name="Tapia R."/>
            <person name="Davenport K."/>
            <person name="Daligault H."/>
            <person name="Erkkila T."/>
            <person name="Gu W."/>
            <person name="Munk A.C.C."/>
            <person name="Teshima H."/>
            <person name="Xu Y."/>
            <person name="Chain P."/>
            <person name="Chen A."/>
            <person name="Krypides N."/>
            <person name="Mavromatis K."/>
            <person name="Markowitz V."/>
            <person name="Szeto E."/>
            <person name="Ivanova N."/>
            <person name="Mikhailova N."/>
            <person name="Ovchinnikova G."/>
            <person name="Pagani I."/>
            <person name="Pati A."/>
            <person name="Goodwin L."/>
            <person name="Peters L."/>
            <person name="Pitluck S."/>
            <person name="Woyke T."/>
            <person name="Kerfeld C."/>
        </authorList>
    </citation>
    <scope>NUCLEOTIDE SEQUENCE [LARGE SCALE GENOMIC DNA]</scope>
    <source>
        <strain evidence="20 21">PCC 9333</strain>
    </source>
</reference>
<dbReference type="GO" id="GO:0000156">
    <property type="term" value="F:phosphorelay response regulator activity"/>
    <property type="evidence" value="ECO:0007669"/>
    <property type="project" value="TreeGrafter"/>
</dbReference>
<dbReference type="InterPro" id="IPR001789">
    <property type="entry name" value="Sig_transdc_resp-reg_receiver"/>
</dbReference>
<dbReference type="InterPro" id="IPR035965">
    <property type="entry name" value="PAS-like_dom_sf"/>
</dbReference>
<dbReference type="PROSITE" id="PS50113">
    <property type="entry name" value="PAC"/>
    <property type="match status" value="3"/>
</dbReference>
<comment type="catalytic activity">
    <reaction evidence="1">
        <text>ATP + protein L-histidine = ADP + protein N-phospho-L-histidine.</text>
        <dbReference type="EC" id="2.7.13.3"/>
    </reaction>
</comment>
<dbReference type="GO" id="GO:0016020">
    <property type="term" value="C:membrane"/>
    <property type="evidence" value="ECO:0007669"/>
    <property type="project" value="UniProtKB-SubCell"/>
</dbReference>
<dbReference type="InterPro" id="IPR011006">
    <property type="entry name" value="CheY-like_superfamily"/>
</dbReference>
<dbReference type="InterPro" id="IPR050351">
    <property type="entry name" value="BphY/WalK/GraS-like"/>
</dbReference>
<gene>
    <name evidence="20" type="ORF">Cri9333_4223</name>
</gene>
<protein>
    <recommendedName>
        <fullName evidence="3">histidine kinase</fullName>
        <ecNumber evidence="3">2.7.13.3</ecNumber>
    </recommendedName>
</protein>
<dbReference type="EC" id="2.7.13.3" evidence="3"/>
<comment type="subcellular location">
    <subcellularLocation>
        <location evidence="2">Membrane</location>
        <topology evidence="2">Multi-pass membrane protein</topology>
    </subcellularLocation>
</comment>
<evidence type="ECO:0000256" key="5">
    <source>
        <dbReference type="ARBA" id="ARBA00022679"/>
    </source>
</evidence>
<dbReference type="InterPro" id="IPR036097">
    <property type="entry name" value="HisK_dim/P_sf"/>
</dbReference>
<evidence type="ECO:0000256" key="2">
    <source>
        <dbReference type="ARBA" id="ARBA00004141"/>
    </source>
</evidence>
<dbReference type="InterPro" id="IPR000700">
    <property type="entry name" value="PAS-assoc_C"/>
</dbReference>
<dbReference type="Pfam" id="PF13426">
    <property type="entry name" value="PAS_9"/>
    <property type="match status" value="1"/>
</dbReference>
<dbReference type="CDD" id="cd00075">
    <property type="entry name" value="HATPase"/>
    <property type="match status" value="1"/>
</dbReference>
<dbReference type="Gene3D" id="3.30.565.10">
    <property type="entry name" value="Histidine kinase-like ATPase, C-terminal domain"/>
    <property type="match status" value="1"/>
</dbReference>
<dbReference type="SUPFAM" id="SSF52172">
    <property type="entry name" value="CheY-like"/>
    <property type="match status" value="1"/>
</dbReference>
<dbReference type="GO" id="GO:0030295">
    <property type="term" value="F:protein kinase activator activity"/>
    <property type="evidence" value="ECO:0007669"/>
    <property type="project" value="TreeGrafter"/>
</dbReference>
<feature type="modified residue" description="4-aspartylphosphate" evidence="13">
    <location>
        <position position="100"/>
    </location>
</feature>
<evidence type="ECO:0000256" key="14">
    <source>
        <dbReference type="SAM" id="Coils"/>
    </source>
</evidence>
<dbReference type="SUPFAM" id="SSF55781">
    <property type="entry name" value="GAF domain-like"/>
    <property type="match status" value="1"/>
</dbReference>
<dbReference type="PANTHER" id="PTHR42878:SF7">
    <property type="entry name" value="SENSOR HISTIDINE KINASE GLRK"/>
    <property type="match status" value="1"/>
</dbReference>
<dbReference type="OrthoDB" id="441261at2"/>
<dbReference type="InterPro" id="IPR004358">
    <property type="entry name" value="Sig_transdc_His_kin-like_C"/>
</dbReference>
<dbReference type="Gene3D" id="1.10.287.130">
    <property type="match status" value="1"/>
</dbReference>
<dbReference type="PATRIC" id="fig|1173022.3.peg.4564"/>
<dbReference type="Pfam" id="PF02518">
    <property type="entry name" value="HATPase_c"/>
    <property type="match status" value="1"/>
</dbReference>
<feature type="coiled-coil region" evidence="14">
    <location>
        <begin position="732"/>
        <end position="759"/>
    </location>
</feature>
<dbReference type="GO" id="GO:0005524">
    <property type="term" value="F:ATP binding"/>
    <property type="evidence" value="ECO:0007669"/>
    <property type="project" value="UniProtKB-KW"/>
</dbReference>
<keyword evidence="4 13" id="KW-0597">Phosphoprotein</keyword>
<evidence type="ECO:0000259" key="16">
    <source>
        <dbReference type="PROSITE" id="PS50109"/>
    </source>
</evidence>
<evidence type="ECO:0000256" key="7">
    <source>
        <dbReference type="ARBA" id="ARBA00022741"/>
    </source>
</evidence>
<feature type="domain" description="PAC" evidence="19">
    <location>
        <begin position="698"/>
        <end position="748"/>
    </location>
</feature>
<dbReference type="GO" id="GO:0007234">
    <property type="term" value="P:osmosensory signaling via phosphorelay pathway"/>
    <property type="evidence" value="ECO:0007669"/>
    <property type="project" value="TreeGrafter"/>
</dbReference>
<accession>K9W5H9</accession>
<dbReference type="InterPro" id="IPR013656">
    <property type="entry name" value="PAS_4"/>
</dbReference>
<dbReference type="GO" id="GO:0000155">
    <property type="term" value="F:phosphorelay sensor kinase activity"/>
    <property type="evidence" value="ECO:0007669"/>
    <property type="project" value="InterPro"/>
</dbReference>
<keyword evidence="9" id="KW-0067">ATP-binding</keyword>
<dbReference type="CDD" id="cd00082">
    <property type="entry name" value="HisKA"/>
    <property type="match status" value="1"/>
</dbReference>
<dbReference type="AlphaFoldDB" id="K9W5H9"/>
<evidence type="ECO:0000256" key="4">
    <source>
        <dbReference type="ARBA" id="ARBA00022553"/>
    </source>
</evidence>
<evidence type="ECO:0000313" key="21">
    <source>
        <dbReference type="Proteomes" id="UP000010472"/>
    </source>
</evidence>
<evidence type="ECO:0000259" key="17">
    <source>
        <dbReference type="PROSITE" id="PS50110"/>
    </source>
</evidence>
<dbReference type="SMART" id="SM00091">
    <property type="entry name" value="PAS"/>
    <property type="match status" value="3"/>
</dbReference>
<dbReference type="RefSeq" id="WP_015205107.1">
    <property type="nucleotide sequence ID" value="NC_019753.1"/>
</dbReference>
<feature type="domain" description="Response regulatory" evidence="17">
    <location>
        <begin position="48"/>
        <end position="165"/>
    </location>
</feature>
<dbReference type="CDD" id="cd00156">
    <property type="entry name" value="REC"/>
    <property type="match status" value="1"/>
</dbReference>
<keyword evidence="10" id="KW-1133">Transmembrane helix</keyword>
<keyword evidence="6" id="KW-0812">Transmembrane</keyword>
<dbReference type="InterPro" id="IPR003594">
    <property type="entry name" value="HATPase_dom"/>
</dbReference>
<feature type="coiled-coil region" evidence="14">
    <location>
        <begin position="609"/>
        <end position="636"/>
    </location>
</feature>
<dbReference type="SMART" id="SM00086">
    <property type="entry name" value="PAC"/>
    <property type="match status" value="2"/>
</dbReference>
<dbReference type="SMART" id="SM00388">
    <property type="entry name" value="HisKA"/>
    <property type="match status" value="1"/>
</dbReference>
<feature type="domain" description="PAC" evidence="19">
    <location>
        <begin position="240"/>
        <end position="290"/>
    </location>
</feature>
<keyword evidence="8 20" id="KW-0418">Kinase</keyword>
<proteinExistence type="predicted"/>
<feature type="region of interest" description="Disordered" evidence="15">
    <location>
        <begin position="1"/>
        <end position="23"/>
    </location>
</feature>
<dbReference type="Proteomes" id="UP000010472">
    <property type="component" value="Chromosome"/>
</dbReference>
<keyword evidence="7" id="KW-0547">Nucleotide-binding</keyword>
<dbReference type="InterPro" id="IPR003661">
    <property type="entry name" value="HisK_dim/P_dom"/>
</dbReference>
<evidence type="ECO:0000256" key="12">
    <source>
        <dbReference type="ARBA" id="ARBA00023136"/>
    </source>
</evidence>
<dbReference type="InterPro" id="IPR005467">
    <property type="entry name" value="His_kinase_dom"/>
</dbReference>
<dbReference type="GO" id="GO:0006355">
    <property type="term" value="P:regulation of DNA-templated transcription"/>
    <property type="evidence" value="ECO:0007669"/>
    <property type="project" value="InterPro"/>
</dbReference>
<dbReference type="Gene3D" id="3.30.450.40">
    <property type="match status" value="1"/>
</dbReference>
<dbReference type="NCBIfam" id="TIGR00229">
    <property type="entry name" value="sensory_box"/>
    <property type="match status" value="3"/>
</dbReference>
<feature type="domain" description="Histidine kinase" evidence="16">
    <location>
        <begin position="766"/>
        <end position="989"/>
    </location>
</feature>
<keyword evidence="5" id="KW-0808">Transferase</keyword>
<dbReference type="InterPro" id="IPR000014">
    <property type="entry name" value="PAS"/>
</dbReference>
<dbReference type="Gene3D" id="3.40.50.2300">
    <property type="match status" value="1"/>
</dbReference>
<dbReference type="Gene3D" id="3.30.450.20">
    <property type="entry name" value="PAS domain"/>
    <property type="match status" value="4"/>
</dbReference>
<dbReference type="EMBL" id="CP003620">
    <property type="protein sequence ID" value="AFZ15012.1"/>
    <property type="molecule type" value="Genomic_DNA"/>
</dbReference>
<evidence type="ECO:0000256" key="3">
    <source>
        <dbReference type="ARBA" id="ARBA00012438"/>
    </source>
</evidence>
<evidence type="ECO:0000259" key="18">
    <source>
        <dbReference type="PROSITE" id="PS50112"/>
    </source>
</evidence>
<dbReference type="PROSITE" id="PS50110">
    <property type="entry name" value="RESPONSE_REGULATORY"/>
    <property type="match status" value="1"/>
</dbReference>
<dbReference type="eggNOG" id="COG5002">
    <property type="taxonomic scope" value="Bacteria"/>
</dbReference>
<dbReference type="SMART" id="SM00387">
    <property type="entry name" value="HATPase_c"/>
    <property type="match status" value="1"/>
</dbReference>
<feature type="domain" description="PAS" evidence="18">
    <location>
        <begin position="459"/>
        <end position="505"/>
    </location>
</feature>
<evidence type="ECO:0000256" key="13">
    <source>
        <dbReference type="PROSITE-ProRule" id="PRU00169"/>
    </source>
</evidence>
<evidence type="ECO:0000256" key="9">
    <source>
        <dbReference type="ARBA" id="ARBA00022840"/>
    </source>
</evidence>
<feature type="compositionally biased region" description="Polar residues" evidence="15">
    <location>
        <begin position="1"/>
        <end position="19"/>
    </location>
</feature>
<dbReference type="HOGENOM" id="CLU_327303_0_0_3"/>
<evidence type="ECO:0000313" key="20">
    <source>
        <dbReference type="EMBL" id="AFZ15012.1"/>
    </source>
</evidence>
<evidence type="ECO:0000256" key="6">
    <source>
        <dbReference type="ARBA" id="ARBA00022692"/>
    </source>
</evidence>
<dbReference type="Pfam" id="PF00989">
    <property type="entry name" value="PAS"/>
    <property type="match status" value="1"/>
</dbReference>
<dbReference type="Pfam" id="PF00072">
    <property type="entry name" value="Response_reg"/>
    <property type="match status" value="1"/>
</dbReference>
<evidence type="ECO:0000256" key="11">
    <source>
        <dbReference type="ARBA" id="ARBA00023012"/>
    </source>
</evidence>
<keyword evidence="11" id="KW-0902">Two-component regulatory system</keyword>
<dbReference type="PANTHER" id="PTHR42878">
    <property type="entry name" value="TWO-COMPONENT HISTIDINE KINASE"/>
    <property type="match status" value="1"/>
</dbReference>
<organism evidence="20 21">
    <name type="scientific">Crinalium epipsammum PCC 9333</name>
    <dbReference type="NCBI Taxonomy" id="1173022"/>
    <lineage>
        <taxon>Bacteria</taxon>
        <taxon>Bacillati</taxon>
        <taxon>Cyanobacteriota</taxon>
        <taxon>Cyanophyceae</taxon>
        <taxon>Gomontiellales</taxon>
        <taxon>Gomontiellaceae</taxon>
        <taxon>Crinalium</taxon>
    </lineage>
</organism>
<dbReference type="FunFam" id="3.30.565.10:FF:000006">
    <property type="entry name" value="Sensor histidine kinase WalK"/>
    <property type="match status" value="1"/>
</dbReference>
<dbReference type="SMART" id="SM00448">
    <property type="entry name" value="REC"/>
    <property type="match status" value="1"/>
</dbReference>
<dbReference type="InterPro" id="IPR029016">
    <property type="entry name" value="GAF-like_dom_sf"/>
</dbReference>
<feature type="domain" description="PAS" evidence="18">
    <location>
        <begin position="185"/>
        <end position="236"/>
    </location>
</feature>
<dbReference type="InterPro" id="IPR013767">
    <property type="entry name" value="PAS_fold"/>
</dbReference>
<name>K9W5H9_9CYAN</name>
<evidence type="ECO:0000256" key="1">
    <source>
        <dbReference type="ARBA" id="ARBA00000085"/>
    </source>
</evidence>
<keyword evidence="12" id="KW-0472">Membrane</keyword>
<dbReference type="eggNOG" id="COG0745">
    <property type="taxonomic scope" value="Bacteria"/>
</dbReference>
<dbReference type="PROSITE" id="PS50112">
    <property type="entry name" value="PAS"/>
    <property type="match status" value="3"/>
</dbReference>
<dbReference type="PROSITE" id="PS50109">
    <property type="entry name" value="HIS_KIN"/>
    <property type="match status" value="1"/>
</dbReference>
<dbReference type="eggNOG" id="COG2203">
    <property type="taxonomic scope" value="Bacteria"/>
</dbReference>
<dbReference type="InterPro" id="IPR003018">
    <property type="entry name" value="GAF"/>
</dbReference>
<dbReference type="eggNOG" id="COG2202">
    <property type="taxonomic scope" value="Bacteria"/>
</dbReference>
<evidence type="ECO:0000256" key="8">
    <source>
        <dbReference type="ARBA" id="ARBA00022777"/>
    </source>
</evidence>
<dbReference type="Pfam" id="PF13185">
    <property type="entry name" value="GAF_2"/>
    <property type="match status" value="1"/>
</dbReference>
<dbReference type="SMART" id="SM00065">
    <property type="entry name" value="GAF"/>
    <property type="match status" value="1"/>
</dbReference>
<evidence type="ECO:0000256" key="15">
    <source>
        <dbReference type="SAM" id="MobiDB-lite"/>
    </source>
</evidence>
<dbReference type="InterPro" id="IPR001610">
    <property type="entry name" value="PAC"/>
</dbReference>
<dbReference type="SUPFAM" id="SSF55785">
    <property type="entry name" value="PYP-like sensor domain (PAS domain)"/>
    <property type="match status" value="3"/>
</dbReference>
<dbReference type="CDD" id="cd00130">
    <property type="entry name" value="PAS"/>
    <property type="match status" value="3"/>
</dbReference>
<keyword evidence="14" id="KW-0175">Coiled coil</keyword>
<keyword evidence="21" id="KW-1185">Reference proteome</keyword>
<dbReference type="Pfam" id="PF00512">
    <property type="entry name" value="HisKA"/>
    <property type="match status" value="1"/>
</dbReference>
<evidence type="ECO:0000259" key="19">
    <source>
        <dbReference type="PROSITE" id="PS50113"/>
    </source>
</evidence>
<dbReference type="PRINTS" id="PR00344">
    <property type="entry name" value="BCTRLSENSOR"/>
</dbReference>
<sequence>MKETFGTENKNPLQSSSNRPDIEHNAGKLRVDMHYYETVDHLQPTVYKIVLVEDNPEDAHLVREMLIDVGAEQFKVMHVKQLSEAFEHITSDDCDLVLLDLSLPDGQSLDTLLQMQVFAPTIPIMVLTNLSDEHLAVQAVRQGAQDYLVKDEMDGKWLVRGMRYAIERNRLRINLEARTQELQHRETNFYNMIATNVDGMIILDTQGVVRFINPAAQAMFGCVAEEILGEKFSYSLTPGKTRELCILRPNGDTPTVEVRVVETTWEGSTAYLASLRDITARKQAEERQQMQFAVTRILETAGTLNAAYEQILEAIAKALGWVLGQVWLVDPNFQKLRLHSSWHQLSLSATNFEDNSSKITFLSGEGLPGYVWQHNQPAWIADISHAKNFPRLSAAVTDGLQTALAFPICNATQVIGVIEFYSCDRRQPDENLLQIMTDIGRQIGQFIERKQAEAALIAQESFLRQVIDTSPNLIFVKDGQGKFTLANQAVANIYGTTIENLIGKTDADFNRKSQQVEQLIKSDLESMATLQKQIIFEEKITDFTGKTHWFQTIQKPLISPDSNICQMLGISADITERKTAEIVLKKINEQLKIRVDSRTSELKLTNYKLKQENIQRSRAESALRKSEERFRQLLEQAGDAFFLHDPEGKLITVNQRACDSLGYTREELLNLTLADVEINFLSHKIAEKWQEMAFGIPITLNGLHLRKDGTTFPVEVSLGKFELDGQPHILALARDITERQRAELEIRNALEKEKQLNEFKSNFITIASHEFRTPLTSILAAAEVLEHYGYKYTEEKKLSYLHRIQSSVNHMTELLNDVLILAKVEAGKIEFKPHKIDLYQFCRELTEEMAITDKNQHKIIFISNLNESLSTLEAPSFCMDEKLLRHILINLLSNAIKYSPAGSTVRFELDYQEEKAIFYVHDQGIGIPLENQNLLFQSFYRAKNVGNISGTGLGLAIVKNAIDLHGGSINVKSDLGVGTTFTVVLPSISP</sequence>
<dbReference type="SUPFAM" id="SSF47384">
    <property type="entry name" value="Homodimeric domain of signal transducing histidine kinase"/>
    <property type="match status" value="1"/>
</dbReference>
<evidence type="ECO:0000256" key="10">
    <source>
        <dbReference type="ARBA" id="ARBA00022989"/>
    </source>
</evidence>
<feature type="domain" description="PAS" evidence="18">
    <location>
        <begin position="626"/>
        <end position="670"/>
    </location>
</feature>
<dbReference type="Pfam" id="PF08448">
    <property type="entry name" value="PAS_4"/>
    <property type="match status" value="1"/>
</dbReference>
<dbReference type="InterPro" id="IPR036890">
    <property type="entry name" value="HATPase_C_sf"/>
</dbReference>